<dbReference type="PANTHER" id="PTHR24148:SF64">
    <property type="entry name" value="HETEROKARYON INCOMPATIBILITY DOMAIN-CONTAINING PROTEIN"/>
    <property type="match status" value="1"/>
</dbReference>
<dbReference type="Pfam" id="PF26639">
    <property type="entry name" value="Het-6_barrel"/>
    <property type="match status" value="1"/>
</dbReference>
<dbReference type="Proteomes" id="UP001276659">
    <property type="component" value="Unassembled WGS sequence"/>
</dbReference>
<accession>A0AAE0DKG6</accession>
<dbReference type="AlphaFoldDB" id="A0AAE0DKG6"/>
<dbReference type="PANTHER" id="PTHR24148">
    <property type="entry name" value="ANKYRIN REPEAT DOMAIN-CONTAINING PROTEIN 39 HOMOLOG-RELATED"/>
    <property type="match status" value="1"/>
</dbReference>
<name>A0AAE0DKG6_9LECA</name>
<comment type="caution">
    <text evidence="1">The sequence shown here is derived from an EMBL/GenBank/DDBJ whole genome shotgun (WGS) entry which is preliminary data.</text>
</comment>
<sequence length="612" mass="68551">MAQIRGFCPTLRTSGQLLAVIFSALLRHLRRRAAHPSATVLPLEASTTSTDTRRGKLNFDEAQSIPPNSTFYTSIPKHNSKIRIIELLGGDDVNVHCKMHMVDLEGVHALTIEGKRRTYEALSYTWHSQTLSHILMCDGKALQVTQSLYDALRTLQDEHTAPAFQLIDTIITKHVSPDVSLKADPEAIWAKEIMDAMRLPRFPSFEWEALAKLFERTYFRRIWVVQEIVVTSNAVIRCGSLTISWEYVEYMARSLLATGWVRALKQVYGFNVIPNFVQTISNIKASFSELKGGRGVLLSLLLSASRSFQATDPRDKIIALAGLSDHRSLGSSASTLLDYSKAVEDLYIEVTAHLMRRERSLNLLSSVEDISDRTMNLPSWVPNYRVWQRHTILGSSIRVAHLNFNAAGRTKVSASWASDGRVLAVDGYTYDTIENVSVNSLDRQIEDKEVILEWLQVAEPLIRRGIIGIEAFWRTLIGDQGSHIFPAPEQYGTHFESYLFHAKARNQGYPKTPKIRKSGDVPNAAHPLVYQAALGYVAPNRKFLTTTKGLIGLGPHSMQPGDLICIMSGGRVPYVLRKEGGHCRLIGESYVHGLMEGQAIQKGITFRSFLIH</sequence>
<dbReference type="EMBL" id="JASNWA010000009">
    <property type="protein sequence ID" value="KAK3170323.1"/>
    <property type="molecule type" value="Genomic_DNA"/>
</dbReference>
<reference evidence="1" key="1">
    <citation type="submission" date="2022-11" db="EMBL/GenBank/DDBJ databases">
        <title>Chromosomal genome sequence assembly and mating type (MAT) locus characterization of the leprose asexual lichenized fungus Lepraria neglecta (Nyl.) Erichsen.</title>
        <authorList>
            <person name="Allen J.L."/>
            <person name="Pfeffer B."/>
        </authorList>
    </citation>
    <scope>NUCLEOTIDE SEQUENCE</scope>
    <source>
        <strain evidence="1">Allen 5258</strain>
    </source>
</reference>
<gene>
    <name evidence="1" type="ORF">OEA41_009710</name>
</gene>
<evidence type="ECO:0008006" key="3">
    <source>
        <dbReference type="Google" id="ProtNLM"/>
    </source>
</evidence>
<dbReference type="InterPro" id="IPR052895">
    <property type="entry name" value="HetReg/Transcr_Mod"/>
</dbReference>
<evidence type="ECO:0000313" key="2">
    <source>
        <dbReference type="Proteomes" id="UP001276659"/>
    </source>
</evidence>
<organism evidence="1 2">
    <name type="scientific">Lepraria neglecta</name>
    <dbReference type="NCBI Taxonomy" id="209136"/>
    <lineage>
        <taxon>Eukaryota</taxon>
        <taxon>Fungi</taxon>
        <taxon>Dikarya</taxon>
        <taxon>Ascomycota</taxon>
        <taxon>Pezizomycotina</taxon>
        <taxon>Lecanoromycetes</taxon>
        <taxon>OSLEUM clade</taxon>
        <taxon>Lecanoromycetidae</taxon>
        <taxon>Lecanorales</taxon>
        <taxon>Lecanorineae</taxon>
        <taxon>Stereocaulaceae</taxon>
        <taxon>Lepraria</taxon>
    </lineage>
</organism>
<proteinExistence type="predicted"/>
<evidence type="ECO:0000313" key="1">
    <source>
        <dbReference type="EMBL" id="KAK3170323.1"/>
    </source>
</evidence>
<protein>
    <recommendedName>
        <fullName evidence="3">Heterokaryon incompatibility domain-containing protein</fullName>
    </recommendedName>
</protein>
<keyword evidence="2" id="KW-1185">Reference proteome</keyword>